<dbReference type="Pfam" id="PF01131">
    <property type="entry name" value="Topoisom_bac"/>
    <property type="match status" value="1"/>
</dbReference>
<evidence type="ECO:0000256" key="7">
    <source>
        <dbReference type="ARBA" id="ARBA00023125"/>
    </source>
</evidence>
<dbReference type="CDD" id="cd00186">
    <property type="entry name" value="TOP1Ac"/>
    <property type="match status" value="1"/>
</dbReference>
<dbReference type="InterPro" id="IPR000380">
    <property type="entry name" value="Topo_IA"/>
</dbReference>
<dbReference type="InterPro" id="IPR013497">
    <property type="entry name" value="Topo_IA_cen"/>
</dbReference>
<dbReference type="InterPro" id="IPR013824">
    <property type="entry name" value="Topo_IA_cen_sub1"/>
</dbReference>
<comment type="similarity">
    <text evidence="2">Belongs to the type IA topoisomerase family.</text>
</comment>
<dbReference type="PROSITE" id="PS52039">
    <property type="entry name" value="TOPO_IA_2"/>
    <property type="match status" value="1"/>
</dbReference>
<dbReference type="InterPro" id="IPR006171">
    <property type="entry name" value="TOPRIM_dom"/>
</dbReference>
<dbReference type="PROSITE" id="PS00396">
    <property type="entry name" value="TOPO_IA_1"/>
    <property type="match status" value="1"/>
</dbReference>
<dbReference type="PRINTS" id="PR00417">
    <property type="entry name" value="PRTPISMRASEI"/>
</dbReference>
<keyword evidence="6" id="KW-0799">Topoisomerase</keyword>
<dbReference type="EC" id="5.6.2.1" evidence="3"/>
<dbReference type="InterPro" id="IPR028612">
    <property type="entry name" value="Topoisom_1_IA"/>
</dbReference>
<sequence length="781" mass="87574">MTNLLIVESPSKCSKIQGFLGSRWKVIATMGHIRALEASIDAIGLDRNFDARYEFVKEKAKAIAQLKDAAKQASAVYLAADDDREGEAIAYSVALLLKLDVKTTPRVVFREITKAAITNAVQSPGTLNMDRVNAQQARAILDMMVGFTISPLLWKFVGQGLSAGRCQTPALRLVVEKERAIQEFKAESFWTIQGTWSAPTGTFEATMIDVVDDEESAKNYLENVHEDTSAVVTSTEIRSTTESAPKPLITSTLQQEASALYQSQPKNTMKIAQRLYEQGYITYMRTDNPVLSEEAHASAVAYVRTKYGEQFIGPHVKAKASEDAQEAHEAIRPTDMEMTDLPVQEDWSSVDRKLYRLIWNRTIQSVMAPSKGEVQEVKFRILEDPGEFPWLATWKRITFQGWKRVGQVVANLDDEDETGAEAPTGAWTIGASLEEGDTIHWMKLATSPKETRPPTRFTEATLVRELERKGIGRPSTFAALIDTIMEKKYVEKRDVVAKEIHICTYHIGAANQWPPSMTSIPKRIGAEKNKLTPTALGLSALEFCLKEFPQLFAYSFTRDMEEHLDEISKGGREWRSVCRATWDAYREKYETMKQATGTQTASARTMVFSNGIKAVQSKKGPILLIEGATKDDTKFYGWPKGVSFASITEDVATAHVDSLRLREENALLGDYEGEPMERKKGPYGEYVICGKTLVPFLLNDTPDMIREKIRLKRDSVIHRLGPFEFRKGPYGVFMFKTAATKKEFVNVPSSVNPLALSEEAAVKIFQTGLQMKNFKKRMNVE</sequence>
<dbReference type="Gene3D" id="1.10.290.10">
    <property type="entry name" value="Topoisomerase I, domain 4"/>
    <property type="match status" value="1"/>
</dbReference>
<evidence type="ECO:0000256" key="5">
    <source>
        <dbReference type="ARBA" id="ARBA00022842"/>
    </source>
</evidence>
<evidence type="ECO:0000256" key="1">
    <source>
        <dbReference type="ARBA" id="ARBA00000213"/>
    </source>
</evidence>
<dbReference type="InterPro" id="IPR023406">
    <property type="entry name" value="Topo_IA_AS"/>
</dbReference>
<dbReference type="InterPro" id="IPR013826">
    <property type="entry name" value="Topo_IA_cen_sub3"/>
</dbReference>
<dbReference type="GO" id="GO:0003677">
    <property type="term" value="F:DNA binding"/>
    <property type="evidence" value="ECO:0007669"/>
    <property type="project" value="UniProtKB-KW"/>
</dbReference>
<comment type="catalytic activity">
    <reaction evidence="1">
        <text>ATP-independent breakage of single-stranded DNA, followed by passage and rejoining.</text>
        <dbReference type="EC" id="5.6.2.1"/>
    </reaction>
</comment>
<feature type="domain" description="Toprim" evidence="9">
    <location>
        <begin position="2"/>
        <end position="112"/>
    </location>
</feature>
<dbReference type="InterPro" id="IPR003601">
    <property type="entry name" value="Topo_IA_2"/>
</dbReference>
<dbReference type="InterPro" id="IPR023405">
    <property type="entry name" value="Topo_IA_core_domain"/>
</dbReference>
<dbReference type="GO" id="GO:0003917">
    <property type="term" value="F:DNA topoisomerase type I (single strand cut, ATP-independent) activity"/>
    <property type="evidence" value="ECO:0007669"/>
    <property type="project" value="UniProtKB-EC"/>
</dbReference>
<keyword evidence="5" id="KW-0460">Magnesium</keyword>
<keyword evidence="8" id="KW-0413">Isomerase</keyword>
<dbReference type="InterPro" id="IPR003602">
    <property type="entry name" value="Topo_IA_DNA-bd_dom"/>
</dbReference>
<dbReference type="InterPro" id="IPR013825">
    <property type="entry name" value="Topo_IA_cen_sub2"/>
</dbReference>
<keyword evidence="7" id="KW-0238">DNA-binding</keyword>
<dbReference type="SMART" id="SM00436">
    <property type="entry name" value="TOP1Bc"/>
    <property type="match status" value="1"/>
</dbReference>
<dbReference type="SUPFAM" id="SSF56712">
    <property type="entry name" value="Prokaryotic type I DNA topoisomerase"/>
    <property type="match status" value="1"/>
</dbReference>
<dbReference type="Gene3D" id="3.40.50.140">
    <property type="match status" value="1"/>
</dbReference>
<evidence type="ECO:0000256" key="6">
    <source>
        <dbReference type="ARBA" id="ARBA00023029"/>
    </source>
</evidence>
<dbReference type="GO" id="GO:0006265">
    <property type="term" value="P:DNA topological change"/>
    <property type="evidence" value="ECO:0007669"/>
    <property type="project" value="InterPro"/>
</dbReference>
<evidence type="ECO:0000256" key="3">
    <source>
        <dbReference type="ARBA" id="ARBA00012891"/>
    </source>
</evidence>
<name>A0A6C0DDE8_9ZZZZ</name>
<reference evidence="11" key="1">
    <citation type="journal article" date="2020" name="Nature">
        <title>Giant virus diversity and host interactions through global metagenomics.</title>
        <authorList>
            <person name="Schulz F."/>
            <person name="Roux S."/>
            <person name="Paez-Espino D."/>
            <person name="Jungbluth S."/>
            <person name="Walsh D.A."/>
            <person name="Denef V.J."/>
            <person name="McMahon K.D."/>
            <person name="Konstantinidis K.T."/>
            <person name="Eloe-Fadrosh E.A."/>
            <person name="Kyrpides N.C."/>
            <person name="Woyke T."/>
        </authorList>
    </citation>
    <scope>NUCLEOTIDE SEQUENCE</scope>
    <source>
        <strain evidence="11">GVMAG-M-3300023174-137</strain>
    </source>
</reference>
<evidence type="ECO:0000259" key="10">
    <source>
        <dbReference type="PROSITE" id="PS52039"/>
    </source>
</evidence>
<dbReference type="Gene3D" id="2.70.20.10">
    <property type="entry name" value="Topoisomerase I, domain 3"/>
    <property type="match status" value="1"/>
</dbReference>
<dbReference type="GO" id="GO:0046872">
    <property type="term" value="F:metal ion binding"/>
    <property type="evidence" value="ECO:0007669"/>
    <property type="project" value="UniProtKB-KW"/>
</dbReference>
<dbReference type="PROSITE" id="PS50880">
    <property type="entry name" value="TOPRIM"/>
    <property type="match status" value="1"/>
</dbReference>
<accession>A0A6C0DDE8</accession>
<evidence type="ECO:0000259" key="9">
    <source>
        <dbReference type="PROSITE" id="PS50880"/>
    </source>
</evidence>
<evidence type="ECO:0000313" key="11">
    <source>
        <dbReference type="EMBL" id="QHT14432.1"/>
    </source>
</evidence>
<dbReference type="HAMAP" id="MF_00952">
    <property type="entry name" value="Topoisom_1_prok"/>
    <property type="match status" value="1"/>
</dbReference>
<organism evidence="11">
    <name type="scientific">viral metagenome</name>
    <dbReference type="NCBI Taxonomy" id="1070528"/>
    <lineage>
        <taxon>unclassified sequences</taxon>
        <taxon>metagenomes</taxon>
        <taxon>organismal metagenomes</taxon>
    </lineage>
</organism>
<dbReference type="Pfam" id="PF01751">
    <property type="entry name" value="Toprim"/>
    <property type="match status" value="1"/>
</dbReference>
<protein>
    <recommendedName>
        <fullName evidence="3">DNA topoisomerase</fullName>
        <ecNumber evidence="3">5.6.2.1</ecNumber>
    </recommendedName>
</protein>
<dbReference type="SMART" id="SM00437">
    <property type="entry name" value="TOP1Ac"/>
    <property type="match status" value="1"/>
</dbReference>
<evidence type="ECO:0000256" key="2">
    <source>
        <dbReference type="ARBA" id="ARBA00009446"/>
    </source>
</evidence>
<feature type="domain" description="Topo IA-type catalytic" evidence="10">
    <location>
        <begin position="128"/>
        <end position="589"/>
    </location>
</feature>
<proteinExistence type="inferred from homology"/>
<dbReference type="AlphaFoldDB" id="A0A6C0DDE8"/>
<dbReference type="SMART" id="SM00493">
    <property type="entry name" value="TOPRIM"/>
    <property type="match status" value="1"/>
</dbReference>
<dbReference type="Gene3D" id="1.10.460.10">
    <property type="entry name" value="Topoisomerase I, domain 2"/>
    <property type="match status" value="2"/>
</dbReference>
<dbReference type="PANTHER" id="PTHR42785:SF1">
    <property type="entry name" value="DNA TOPOISOMERASE"/>
    <property type="match status" value="1"/>
</dbReference>
<dbReference type="EMBL" id="MN739582">
    <property type="protein sequence ID" value="QHT14432.1"/>
    <property type="molecule type" value="Genomic_DNA"/>
</dbReference>
<keyword evidence="4" id="KW-0479">Metal-binding</keyword>
<evidence type="ECO:0000256" key="8">
    <source>
        <dbReference type="ARBA" id="ARBA00023235"/>
    </source>
</evidence>
<dbReference type="InterPro" id="IPR005733">
    <property type="entry name" value="TopoI_bac-type"/>
</dbReference>
<evidence type="ECO:0000256" key="4">
    <source>
        <dbReference type="ARBA" id="ARBA00022723"/>
    </source>
</evidence>
<dbReference type="PANTHER" id="PTHR42785">
    <property type="entry name" value="DNA TOPOISOMERASE, TYPE IA, CORE"/>
    <property type="match status" value="1"/>
</dbReference>
<dbReference type="NCBIfam" id="TIGR01051">
    <property type="entry name" value="topA_bact"/>
    <property type="match status" value="1"/>
</dbReference>